<dbReference type="UniPathway" id="UPA00655">
    <property type="reaction ID" value="UER00711"/>
</dbReference>
<evidence type="ECO:0000313" key="15">
    <source>
        <dbReference type="EMBL" id="KIE64199.1"/>
    </source>
</evidence>
<dbReference type="PROSITE" id="PS50980">
    <property type="entry name" value="COA_CT_NTER"/>
    <property type="match status" value="1"/>
</dbReference>
<feature type="binding site" evidence="13">
    <location>
        <position position="52"/>
    </location>
    <ligand>
        <name>Zn(2+)</name>
        <dbReference type="ChEBI" id="CHEBI:29105"/>
    </ligand>
</feature>
<evidence type="ECO:0000313" key="16">
    <source>
        <dbReference type="Proteomes" id="UP000054529"/>
    </source>
</evidence>
<dbReference type="EMBL" id="AWXV01000002">
    <property type="protein sequence ID" value="KIE64199.1"/>
    <property type="molecule type" value="Genomic_DNA"/>
</dbReference>
<comment type="caution">
    <text evidence="15">The sequence shown here is derived from an EMBL/GenBank/DDBJ whole genome shotgun (WGS) entry which is preliminary data.</text>
</comment>
<dbReference type="Pfam" id="PF01039">
    <property type="entry name" value="Carboxyl_trans"/>
    <property type="match status" value="1"/>
</dbReference>
<dbReference type="OrthoDB" id="9772975at2"/>
<protein>
    <recommendedName>
        <fullName evidence="13">Acetyl-coenzyme A carboxylase carboxyl transferase subunit beta</fullName>
        <shortName evidence="13">ACCase subunit beta</shortName>
        <shortName evidence="13">Acetyl-CoA carboxylase carboxyltransferase subunit beta</shortName>
        <ecNumber evidence="13">2.1.3.15</ecNumber>
    </recommendedName>
</protein>
<comment type="subunit">
    <text evidence="13">Acetyl-CoA carboxylase is a heterohexamer composed of biotin carboxyl carrier protein (AccB), biotin carboxylase (AccC) and two subunits each of ACCase subunit alpha (AccA) and ACCase subunit beta (AccD).</text>
</comment>
<feature type="binding site" evidence="13">
    <location>
        <position position="30"/>
    </location>
    <ligand>
        <name>Zn(2+)</name>
        <dbReference type="ChEBI" id="CHEBI:29105"/>
    </ligand>
</feature>
<keyword evidence="11 13" id="KW-0275">Fatty acid biosynthesis</keyword>
<dbReference type="HOGENOM" id="CLU_015486_1_0_6"/>
<comment type="cofactor">
    <cofactor evidence="13">
        <name>Zn(2+)</name>
        <dbReference type="ChEBI" id="CHEBI:29105"/>
    </cofactor>
    <text evidence="13">Binds 1 zinc ion per subunit.</text>
</comment>
<evidence type="ECO:0000256" key="6">
    <source>
        <dbReference type="ARBA" id="ARBA00022771"/>
    </source>
</evidence>
<accession>A0A0C1V6Y7</accession>
<dbReference type="Pfam" id="PF17848">
    <property type="entry name" value="Zn_ribbon_ACC"/>
    <property type="match status" value="1"/>
</dbReference>
<dbReference type="GO" id="GO:2001295">
    <property type="term" value="P:malonyl-CoA biosynthetic process"/>
    <property type="evidence" value="ECO:0007669"/>
    <property type="project" value="UniProtKB-UniRule"/>
</dbReference>
<organism evidence="15 16">
    <name type="scientific">Candidatus Riesia pediculischaeffi PTSU</name>
    <dbReference type="NCBI Taxonomy" id="1401651"/>
    <lineage>
        <taxon>Bacteria</taxon>
        <taxon>Pseudomonadati</taxon>
        <taxon>Pseudomonadota</taxon>
        <taxon>Gammaproteobacteria</taxon>
        <taxon>Enterobacterales</taxon>
        <taxon>Enterobacteriaceae</taxon>
        <taxon>Candidatus Riesia</taxon>
    </lineage>
</organism>
<dbReference type="GO" id="GO:0016743">
    <property type="term" value="F:carboxyl- or carbamoyltransferase activity"/>
    <property type="evidence" value="ECO:0007669"/>
    <property type="project" value="UniProtKB-UniRule"/>
</dbReference>
<dbReference type="Gene3D" id="3.90.226.10">
    <property type="entry name" value="2-enoyl-CoA Hydratase, Chain A, domain 1"/>
    <property type="match status" value="1"/>
</dbReference>
<dbReference type="GO" id="GO:0008270">
    <property type="term" value="F:zinc ion binding"/>
    <property type="evidence" value="ECO:0007669"/>
    <property type="project" value="UniProtKB-UniRule"/>
</dbReference>
<dbReference type="GO" id="GO:0006633">
    <property type="term" value="P:fatty acid biosynthetic process"/>
    <property type="evidence" value="ECO:0007669"/>
    <property type="project" value="UniProtKB-KW"/>
</dbReference>
<evidence type="ECO:0000256" key="11">
    <source>
        <dbReference type="ARBA" id="ARBA00023160"/>
    </source>
</evidence>
<keyword evidence="5 13" id="KW-0547">Nucleotide-binding</keyword>
<evidence type="ECO:0000256" key="9">
    <source>
        <dbReference type="ARBA" id="ARBA00022840"/>
    </source>
</evidence>
<dbReference type="HAMAP" id="MF_01395">
    <property type="entry name" value="AcetylCoA_CT_beta"/>
    <property type="match status" value="1"/>
</dbReference>
<evidence type="ECO:0000256" key="7">
    <source>
        <dbReference type="ARBA" id="ARBA00022832"/>
    </source>
</evidence>
<sequence length="283" mass="32324">MNWIEKIFEKNNIVRTKQKNNFPKGIWIKCDDCNRILYKKELEENLFVCKNCNFHMYIPARTRLRTFLDQSKSVELGQRINTRDVFNFCDVKKYIDRLQESEKKSRENDALVVMKGELYGMPIVSAAFEFLFMGGSMGSTVGSRFIIAVETSVRDNCPLVCFFSSGGARMQESFVSLMQMARTSASLKKMKKKRLPYISILTNPTMGGVSASIAMLGDINIAEPKALIGFAGPRVIKHTLGKELPQNFQRSEFHLKNGAIDMIVNRSEIRERVYNILSMLTGR</sequence>
<keyword evidence="13" id="KW-0963">Cytoplasm</keyword>
<proteinExistence type="inferred from homology"/>
<evidence type="ECO:0000256" key="4">
    <source>
        <dbReference type="ARBA" id="ARBA00022723"/>
    </source>
</evidence>
<keyword evidence="4 13" id="KW-0479">Metal-binding</keyword>
<keyword evidence="8 13" id="KW-0862">Zinc</keyword>
<keyword evidence="3 13" id="KW-0808">Transferase</keyword>
<dbReference type="SUPFAM" id="SSF52096">
    <property type="entry name" value="ClpP/crotonase"/>
    <property type="match status" value="1"/>
</dbReference>
<evidence type="ECO:0000256" key="5">
    <source>
        <dbReference type="ARBA" id="ARBA00022741"/>
    </source>
</evidence>
<dbReference type="InterPro" id="IPR011762">
    <property type="entry name" value="COA_CT_N"/>
</dbReference>
<comment type="subcellular location">
    <subcellularLocation>
        <location evidence="1 13">Cytoplasm</location>
    </subcellularLocation>
</comment>
<keyword evidence="6 13" id="KW-0863">Zinc-finger</keyword>
<dbReference type="InterPro" id="IPR041010">
    <property type="entry name" value="Znf-ACC"/>
</dbReference>
<dbReference type="PANTHER" id="PTHR42995">
    <property type="entry name" value="ACETYL-COENZYME A CARBOXYLASE CARBOXYL TRANSFERASE SUBUNIT BETA, CHLOROPLASTIC"/>
    <property type="match status" value="1"/>
</dbReference>
<evidence type="ECO:0000256" key="12">
    <source>
        <dbReference type="ARBA" id="ARBA00025280"/>
    </source>
</evidence>
<evidence type="ECO:0000256" key="2">
    <source>
        <dbReference type="ARBA" id="ARBA00022516"/>
    </source>
</evidence>
<dbReference type="NCBIfam" id="TIGR00515">
    <property type="entry name" value="accD"/>
    <property type="match status" value="1"/>
</dbReference>
<evidence type="ECO:0000256" key="8">
    <source>
        <dbReference type="ARBA" id="ARBA00022833"/>
    </source>
</evidence>
<evidence type="ECO:0000256" key="3">
    <source>
        <dbReference type="ARBA" id="ARBA00022679"/>
    </source>
</evidence>
<dbReference type="GO" id="GO:0009329">
    <property type="term" value="C:acetate CoA-transferase complex"/>
    <property type="evidence" value="ECO:0007669"/>
    <property type="project" value="TreeGrafter"/>
</dbReference>
<evidence type="ECO:0000256" key="10">
    <source>
        <dbReference type="ARBA" id="ARBA00023098"/>
    </source>
</evidence>
<evidence type="ECO:0000256" key="13">
    <source>
        <dbReference type="HAMAP-Rule" id="MF_01395"/>
    </source>
</evidence>
<dbReference type="GO" id="GO:0003989">
    <property type="term" value="F:acetyl-CoA carboxylase activity"/>
    <property type="evidence" value="ECO:0007669"/>
    <property type="project" value="InterPro"/>
</dbReference>
<keyword evidence="10 13" id="KW-0443">Lipid metabolism</keyword>
<gene>
    <name evidence="13" type="primary">accD</name>
    <name evidence="15" type="ORF">P689_119170</name>
</gene>
<feature type="binding site" evidence="13">
    <location>
        <position position="49"/>
    </location>
    <ligand>
        <name>Zn(2+)</name>
        <dbReference type="ChEBI" id="CHEBI:29105"/>
    </ligand>
</feature>
<dbReference type="AlphaFoldDB" id="A0A0C1V6Y7"/>
<dbReference type="Proteomes" id="UP000054529">
    <property type="component" value="Unassembled WGS sequence"/>
</dbReference>
<dbReference type="PATRIC" id="fig|1401651.3.peg.196"/>
<comment type="function">
    <text evidence="12 13">Component of the acetyl coenzyme A carboxylase (ACC) complex. Biotin carboxylase (BC) catalyzes the carboxylation of biotin on its carrier protein (BCCP) and then the CO(2) group is transferred by the transcarboxylase to acetyl-CoA to form malonyl-CoA.</text>
</comment>
<dbReference type="InterPro" id="IPR029045">
    <property type="entry name" value="ClpP/crotonase-like_dom_sf"/>
</dbReference>
<keyword evidence="2 13" id="KW-0444">Lipid biosynthesis</keyword>
<dbReference type="PANTHER" id="PTHR42995:SF5">
    <property type="entry name" value="ACETYL-COENZYME A CARBOXYLASE CARBOXYL TRANSFERASE SUBUNIT BETA, CHLOROPLASTIC"/>
    <property type="match status" value="1"/>
</dbReference>
<name>A0A0C1V6Y7_9ENTR</name>
<feature type="domain" description="CoA carboxyltransferase N-terminal" evidence="14">
    <location>
        <begin position="26"/>
        <end position="283"/>
    </location>
</feature>
<feature type="binding site" evidence="13">
    <location>
        <position position="33"/>
    </location>
    <ligand>
        <name>Zn(2+)</name>
        <dbReference type="ChEBI" id="CHEBI:29105"/>
    </ligand>
</feature>
<dbReference type="PRINTS" id="PR01070">
    <property type="entry name" value="ACCCTRFRASEB"/>
</dbReference>
<dbReference type="GO" id="GO:0005524">
    <property type="term" value="F:ATP binding"/>
    <property type="evidence" value="ECO:0007669"/>
    <property type="project" value="UniProtKB-KW"/>
</dbReference>
<dbReference type="InterPro" id="IPR000438">
    <property type="entry name" value="Acetyl_CoA_COase_Trfase_b_su"/>
</dbReference>
<comment type="similarity">
    <text evidence="13">Belongs to the AccD/PCCB family.</text>
</comment>
<feature type="zinc finger region" description="C4-type" evidence="13">
    <location>
        <begin position="30"/>
        <end position="52"/>
    </location>
</feature>
<evidence type="ECO:0000259" key="14">
    <source>
        <dbReference type="PROSITE" id="PS50980"/>
    </source>
</evidence>
<comment type="pathway">
    <text evidence="13">Lipid metabolism; malonyl-CoA biosynthesis; malonyl-CoA from acetyl-CoA: step 1/1.</text>
</comment>
<reference evidence="15 16" key="1">
    <citation type="journal article" date="2014" name="G3 (Bethesda)">
        <title>Genome sequence of Candidatus Riesia pediculischaeffi, endosymbiont of chimpanzee lice, and genomic comparison of recently acquired endosymbionts from human and chimpanzee lice.</title>
        <authorList>
            <person name="Boyd B.M."/>
            <person name="Allen J.M."/>
            <person name="de Crecy-Lagard V."/>
            <person name="Reed D.L."/>
        </authorList>
    </citation>
    <scope>NUCLEOTIDE SEQUENCE [LARGE SCALE GENOMIC DNA]</scope>
    <source>
        <strain evidence="15 16">PTSU</strain>
    </source>
</reference>
<keyword evidence="9 13" id="KW-0067">ATP-binding</keyword>
<dbReference type="EC" id="2.1.3.15" evidence="13"/>
<dbReference type="RefSeq" id="WP_039719555.1">
    <property type="nucleotide sequence ID" value="NZ_AWXV01000002.1"/>
</dbReference>
<comment type="catalytic activity">
    <reaction evidence="13">
        <text>N(6)-carboxybiotinyl-L-lysyl-[protein] + acetyl-CoA = N(6)-biotinyl-L-lysyl-[protein] + malonyl-CoA</text>
        <dbReference type="Rhea" id="RHEA:54728"/>
        <dbReference type="Rhea" id="RHEA-COMP:10505"/>
        <dbReference type="Rhea" id="RHEA-COMP:10506"/>
        <dbReference type="ChEBI" id="CHEBI:57288"/>
        <dbReference type="ChEBI" id="CHEBI:57384"/>
        <dbReference type="ChEBI" id="CHEBI:83144"/>
        <dbReference type="ChEBI" id="CHEBI:83145"/>
        <dbReference type="EC" id="2.1.3.15"/>
    </reaction>
</comment>
<dbReference type="InterPro" id="IPR034733">
    <property type="entry name" value="AcCoA_carboxyl_beta"/>
</dbReference>
<evidence type="ECO:0000256" key="1">
    <source>
        <dbReference type="ARBA" id="ARBA00004496"/>
    </source>
</evidence>
<keyword evidence="7 13" id="KW-0276">Fatty acid metabolism</keyword>